<reference evidence="1 2" key="1">
    <citation type="submission" date="2020-03" db="EMBL/GenBank/DDBJ databases">
        <title>Leucobacter sp. nov., isolated from beetles.</title>
        <authorList>
            <person name="Hyun D.-W."/>
            <person name="Bae J.-W."/>
        </authorList>
    </citation>
    <scope>NUCLEOTIDE SEQUENCE [LARGE SCALE GENOMIC DNA]</scope>
    <source>
        <strain evidence="1 2">HDW9A</strain>
    </source>
</reference>
<gene>
    <name evidence="1" type="ORF">G7066_01450</name>
</gene>
<evidence type="ECO:0000313" key="1">
    <source>
        <dbReference type="EMBL" id="QIM17702.1"/>
    </source>
</evidence>
<evidence type="ECO:0008006" key="3">
    <source>
        <dbReference type="Google" id="ProtNLM"/>
    </source>
</evidence>
<keyword evidence="2" id="KW-1185">Reference proteome</keyword>
<protein>
    <recommendedName>
        <fullName evidence="3">DUF4232 domain-containing protein</fullName>
    </recommendedName>
</protein>
<dbReference type="EMBL" id="CP049933">
    <property type="protein sequence ID" value="QIM17702.1"/>
    <property type="molecule type" value="Genomic_DNA"/>
</dbReference>
<accession>A0ABX6JTV4</accession>
<dbReference type="Proteomes" id="UP000503441">
    <property type="component" value="Chromosome"/>
</dbReference>
<sequence>MYPVPAVDCQRGGGGARVDQAAARFDKVEATLAIAILAGVMGVPLTDNSSPAALSTPAFADADCVTTADFDLLGEEEMTITVRNRSERGSCEQTFG</sequence>
<name>A0ABX6JTV4_9MICO</name>
<organism evidence="1 2">
    <name type="scientific">Leucobacter coleopterorum</name>
    <dbReference type="NCBI Taxonomy" id="2714933"/>
    <lineage>
        <taxon>Bacteria</taxon>
        <taxon>Bacillati</taxon>
        <taxon>Actinomycetota</taxon>
        <taxon>Actinomycetes</taxon>
        <taxon>Micrococcales</taxon>
        <taxon>Microbacteriaceae</taxon>
        <taxon>Leucobacter</taxon>
    </lineage>
</organism>
<proteinExistence type="predicted"/>
<dbReference type="RefSeq" id="WP_166328491.1">
    <property type="nucleotide sequence ID" value="NZ_CP049933.1"/>
</dbReference>
<evidence type="ECO:0000313" key="2">
    <source>
        <dbReference type="Proteomes" id="UP000503441"/>
    </source>
</evidence>